<gene>
    <name evidence="2" type="ORF">KVT40_001710</name>
</gene>
<keyword evidence="3" id="KW-1185">Reference proteome</keyword>
<dbReference type="EMBL" id="JAESVG020000002">
    <property type="protein sequence ID" value="KAG8630091.1"/>
    <property type="molecule type" value="Genomic_DNA"/>
</dbReference>
<accession>A0A8K0PHI9</accession>
<evidence type="ECO:0000313" key="2">
    <source>
        <dbReference type="EMBL" id="KAG8630091.1"/>
    </source>
</evidence>
<proteinExistence type="predicted"/>
<dbReference type="OrthoDB" id="5418867at2759"/>
<reference evidence="2" key="1">
    <citation type="submission" date="2021-07" db="EMBL/GenBank/DDBJ databases">
        <title>Elsinoe batatas strain:CRI-CJ2 Genome sequencing and assembly.</title>
        <authorList>
            <person name="Huang L."/>
        </authorList>
    </citation>
    <scope>NUCLEOTIDE SEQUENCE</scope>
    <source>
        <strain evidence="2">CRI-CJ2</strain>
    </source>
</reference>
<feature type="compositionally biased region" description="Acidic residues" evidence="1">
    <location>
        <begin position="104"/>
        <end position="129"/>
    </location>
</feature>
<organism evidence="2 3">
    <name type="scientific">Elsinoe batatas</name>
    <dbReference type="NCBI Taxonomy" id="2601811"/>
    <lineage>
        <taxon>Eukaryota</taxon>
        <taxon>Fungi</taxon>
        <taxon>Dikarya</taxon>
        <taxon>Ascomycota</taxon>
        <taxon>Pezizomycotina</taxon>
        <taxon>Dothideomycetes</taxon>
        <taxon>Dothideomycetidae</taxon>
        <taxon>Myriangiales</taxon>
        <taxon>Elsinoaceae</taxon>
        <taxon>Elsinoe</taxon>
    </lineage>
</organism>
<comment type="caution">
    <text evidence="2">The sequence shown here is derived from an EMBL/GenBank/DDBJ whole genome shotgun (WGS) entry which is preliminary data.</text>
</comment>
<evidence type="ECO:0000256" key="1">
    <source>
        <dbReference type="SAM" id="MobiDB-lite"/>
    </source>
</evidence>
<feature type="region of interest" description="Disordered" evidence="1">
    <location>
        <begin position="62"/>
        <end position="129"/>
    </location>
</feature>
<evidence type="ECO:0000313" key="3">
    <source>
        <dbReference type="Proteomes" id="UP000809789"/>
    </source>
</evidence>
<dbReference type="Proteomes" id="UP000809789">
    <property type="component" value="Unassembled WGS sequence"/>
</dbReference>
<dbReference type="AlphaFoldDB" id="A0A8K0PHI9"/>
<protein>
    <submittedName>
        <fullName evidence="2">Uncharacterized protein</fullName>
    </submittedName>
</protein>
<name>A0A8K0PHI9_9PEZI</name>
<sequence>MAKTGKSMTWDAEADRKLLLAILKTSGISIDYKAVATEMSTAEITCTANAIMHRIGRLKEMGGVAPGTKGKGGKRGAEAAGGGNKTKRAKTGGEKVAAAKGGISDEDEAVKEDDDVAGAIKEEDEADSE</sequence>